<sequence length="224" mass="23049">MAEELKASVAASAAAIEEAEGGARGGARWFRPGAHGEQVCGLAAQGRGKARDTERGAWRRKLDTSGALKGVELTSEALVSEVTEPKAMARAPRAELGHSRMATGQLEDGAARALAAASAAVGGPPPRARLRRCPGARAFLQRSAREASPAAAAQAASLSGPSTPASPHGTRQGCWGVEGPAAEIGHRRALPHPPLRRGVAGGQVRRFGHLSEARLLHSTCSRSS</sequence>
<organism evidence="2 3">
    <name type="scientific">Prorocentrum cordatum</name>
    <dbReference type="NCBI Taxonomy" id="2364126"/>
    <lineage>
        <taxon>Eukaryota</taxon>
        <taxon>Sar</taxon>
        <taxon>Alveolata</taxon>
        <taxon>Dinophyceae</taxon>
        <taxon>Prorocentrales</taxon>
        <taxon>Prorocentraceae</taxon>
        <taxon>Prorocentrum</taxon>
    </lineage>
</organism>
<name>A0ABN9Y5G6_9DINO</name>
<dbReference type="Proteomes" id="UP001189429">
    <property type="component" value="Unassembled WGS sequence"/>
</dbReference>
<proteinExistence type="predicted"/>
<keyword evidence="3" id="KW-1185">Reference proteome</keyword>
<evidence type="ECO:0000256" key="1">
    <source>
        <dbReference type="SAM" id="MobiDB-lite"/>
    </source>
</evidence>
<feature type="region of interest" description="Disordered" evidence="1">
    <location>
        <begin position="141"/>
        <end position="177"/>
    </location>
</feature>
<comment type="caution">
    <text evidence="2">The sequence shown here is derived from an EMBL/GenBank/DDBJ whole genome shotgun (WGS) entry which is preliminary data.</text>
</comment>
<gene>
    <name evidence="2" type="ORF">PCOR1329_LOCUS82698</name>
</gene>
<evidence type="ECO:0000313" key="2">
    <source>
        <dbReference type="EMBL" id="CAK0907807.1"/>
    </source>
</evidence>
<reference evidence="2" key="1">
    <citation type="submission" date="2023-10" db="EMBL/GenBank/DDBJ databases">
        <authorList>
            <person name="Chen Y."/>
            <person name="Shah S."/>
            <person name="Dougan E. K."/>
            <person name="Thang M."/>
            <person name="Chan C."/>
        </authorList>
    </citation>
    <scope>NUCLEOTIDE SEQUENCE [LARGE SCALE GENOMIC DNA]</scope>
</reference>
<protein>
    <submittedName>
        <fullName evidence="2">Uncharacterized protein</fullName>
    </submittedName>
</protein>
<evidence type="ECO:0000313" key="3">
    <source>
        <dbReference type="Proteomes" id="UP001189429"/>
    </source>
</evidence>
<dbReference type="EMBL" id="CAUYUJ010021920">
    <property type="protein sequence ID" value="CAK0907807.1"/>
    <property type="molecule type" value="Genomic_DNA"/>
</dbReference>
<accession>A0ABN9Y5G6</accession>
<feature type="compositionally biased region" description="Low complexity" evidence="1">
    <location>
        <begin position="146"/>
        <end position="159"/>
    </location>
</feature>